<organism evidence="1 2">
    <name type="scientific">Globodera pallida</name>
    <name type="common">Potato cyst nematode worm</name>
    <name type="synonym">Heterodera pallida</name>
    <dbReference type="NCBI Taxonomy" id="36090"/>
    <lineage>
        <taxon>Eukaryota</taxon>
        <taxon>Metazoa</taxon>
        <taxon>Ecdysozoa</taxon>
        <taxon>Nematoda</taxon>
        <taxon>Chromadorea</taxon>
        <taxon>Rhabditida</taxon>
        <taxon>Tylenchina</taxon>
        <taxon>Tylenchomorpha</taxon>
        <taxon>Tylenchoidea</taxon>
        <taxon>Heteroderidae</taxon>
        <taxon>Heteroderinae</taxon>
        <taxon>Globodera</taxon>
    </lineage>
</organism>
<accession>A0A183BKX3</accession>
<dbReference type="WBParaSite" id="GPLIN_000125400">
    <property type="protein sequence ID" value="GPLIN_000125400"/>
    <property type="gene ID" value="GPLIN_000125400"/>
</dbReference>
<sequence>MSARFRQAFLRLLNGKKQFINSYKRESLCAQTANGTMTAAARRFRTCRSGSGPSDGSGVLLSRMTAADAETRATLMLRVQRNGNTSCHSIAPRAEEAESQK</sequence>
<name>A0A183BKX3_GLOPA</name>
<evidence type="ECO:0000313" key="2">
    <source>
        <dbReference type="WBParaSite" id="GPLIN_000125400"/>
    </source>
</evidence>
<protein>
    <submittedName>
        <fullName evidence="2">Uncharacterized protein</fullName>
    </submittedName>
</protein>
<keyword evidence="1" id="KW-1185">Reference proteome</keyword>
<proteinExistence type="predicted"/>
<reference evidence="1" key="1">
    <citation type="submission" date="2013-12" db="EMBL/GenBank/DDBJ databases">
        <authorList>
            <person name="Aslett M."/>
        </authorList>
    </citation>
    <scope>NUCLEOTIDE SEQUENCE [LARGE SCALE GENOMIC DNA]</scope>
    <source>
        <strain evidence="1">Lindley</strain>
    </source>
</reference>
<reference evidence="2" key="3">
    <citation type="submission" date="2016-06" db="UniProtKB">
        <authorList>
            <consortium name="WormBaseParasite"/>
        </authorList>
    </citation>
    <scope>IDENTIFICATION</scope>
</reference>
<dbReference type="Proteomes" id="UP000050741">
    <property type="component" value="Unassembled WGS sequence"/>
</dbReference>
<evidence type="ECO:0000313" key="1">
    <source>
        <dbReference type="Proteomes" id="UP000050741"/>
    </source>
</evidence>
<reference evidence="1" key="2">
    <citation type="submission" date="2014-05" db="EMBL/GenBank/DDBJ databases">
        <title>The genome and life-stage specific transcriptomes of Globodera pallida elucidate key aspects of plant parasitism by a cyst nematode.</title>
        <authorList>
            <person name="Cotton J.A."/>
            <person name="Lilley C.J."/>
            <person name="Jones L.M."/>
            <person name="Kikuchi T."/>
            <person name="Reid A.J."/>
            <person name="Thorpe P."/>
            <person name="Tsai I.J."/>
            <person name="Beasley H."/>
            <person name="Blok V."/>
            <person name="Cock P.J.A."/>
            <person name="Van den Akker S.E."/>
            <person name="Holroyd N."/>
            <person name="Hunt M."/>
            <person name="Mantelin S."/>
            <person name="Naghra H."/>
            <person name="Pain A."/>
            <person name="Palomares-Rius J.E."/>
            <person name="Zarowiecki M."/>
            <person name="Berriman M."/>
            <person name="Jones J.T."/>
            <person name="Urwin P.E."/>
        </authorList>
    </citation>
    <scope>NUCLEOTIDE SEQUENCE [LARGE SCALE GENOMIC DNA]</scope>
    <source>
        <strain evidence="1">Lindley</strain>
    </source>
</reference>
<dbReference type="AlphaFoldDB" id="A0A183BKX3"/>